<keyword evidence="1" id="KW-0808">Transferase</keyword>
<dbReference type="InterPro" id="IPR043132">
    <property type="entry name" value="BCAT-like_C"/>
</dbReference>
<dbReference type="Proteomes" id="UP000006457">
    <property type="component" value="Unassembled WGS sequence"/>
</dbReference>
<keyword evidence="1" id="KW-0032">Aminotransferase</keyword>
<evidence type="ECO:0000313" key="2">
    <source>
        <dbReference type="Proteomes" id="UP000006457"/>
    </source>
</evidence>
<dbReference type="AlphaFoldDB" id="I3D9Y7"/>
<reference evidence="1 2" key="1">
    <citation type="submission" date="2012-03" db="EMBL/GenBank/DDBJ databases">
        <authorList>
            <person name="Harkins D.M."/>
            <person name="Madupu R."/>
            <person name="Durkin A.S."/>
            <person name="Torralba M."/>
            <person name="Methe B."/>
            <person name="Sutton G.G."/>
            <person name="Nelson K.E."/>
        </authorList>
    </citation>
    <scope>NUCLEOTIDE SEQUENCE [LARGE SCALE GENOMIC DNA]</scope>
    <source>
        <strain evidence="1 2">CCUG 2042</strain>
    </source>
</reference>
<dbReference type="Gene3D" id="3.30.470.10">
    <property type="match status" value="1"/>
</dbReference>
<gene>
    <name evidence="1" type="ORF">HMPREF1052_1681</name>
</gene>
<dbReference type="PATRIC" id="fig|1095749.3.peg.1596"/>
<keyword evidence="2" id="KW-1185">Reference proteome</keyword>
<dbReference type="Gene3D" id="3.20.10.10">
    <property type="entry name" value="D-amino Acid Aminotransferase, subunit A, domain 2"/>
    <property type="match status" value="1"/>
</dbReference>
<dbReference type="OrthoDB" id="1148709at2"/>
<dbReference type="EMBL" id="AJSX01000036">
    <property type="protein sequence ID" value="EIJ68530.1"/>
    <property type="molecule type" value="Genomic_DNA"/>
</dbReference>
<dbReference type="InterPro" id="IPR001544">
    <property type="entry name" value="Aminotrans_IV"/>
</dbReference>
<evidence type="ECO:0000313" key="1">
    <source>
        <dbReference type="EMBL" id="EIJ68530.1"/>
    </source>
</evidence>
<dbReference type="SUPFAM" id="SSF56752">
    <property type="entry name" value="D-aminoacid aminotransferase-like PLP-dependent enzymes"/>
    <property type="match status" value="1"/>
</dbReference>
<dbReference type="eggNOG" id="COG0115">
    <property type="taxonomic scope" value="Bacteria"/>
</dbReference>
<dbReference type="RefSeq" id="WP_005761134.1">
    <property type="nucleotide sequence ID" value="NZ_AJSX01000036.1"/>
</dbReference>
<proteinExistence type="predicted"/>
<dbReference type="InterPro" id="IPR043131">
    <property type="entry name" value="BCAT-like_N"/>
</dbReference>
<sequence length="194" mass="23320">MQYPLFETIAIEQGKIQNIQLHQMRYEHSLSLYYANRAYRIFDLEKILQKSTALLALQSQHNLIRCRINYNYDSYQIQCFPYMRKHYHHFQPIISDNIDYQLKYTDRHIFDNLLKQKNNCDEIIIIKNGCVTDCSIGNLIFKKDEQWFTPDTPLLIGTQRTKLLSEKKIKERRIRLEDIGDFEEIRIINAMNPL</sequence>
<dbReference type="InterPro" id="IPR036038">
    <property type="entry name" value="Aminotransferase-like"/>
</dbReference>
<name>I3D9Y7_9PAST</name>
<comment type="caution">
    <text evidence="1">The sequence shown here is derived from an EMBL/GenBank/DDBJ whole genome shotgun (WGS) entry which is preliminary data.</text>
</comment>
<accession>I3D9Y7</accession>
<dbReference type="Pfam" id="PF01063">
    <property type="entry name" value="Aminotran_4"/>
    <property type="match status" value="1"/>
</dbReference>
<organism evidence="1 2">
    <name type="scientific">Pasteurella bettyae CCUG 2042</name>
    <dbReference type="NCBI Taxonomy" id="1095749"/>
    <lineage>
        <taxon>Bacteria</taxon>
        <taxon>Pseudomonadati</taxon>
        <taxon>Pseudomonadota</taxon>
        <taxon>Gammaproteobacteria</taxon>
        <taxon>Pasteurellales</taxon>
        <taxon>Pasteurellaceae</taxon>
        <taxon>Pasteurella</taxon>
    </lineage>
</organism>
<protein>
    <submittedName>
        <fullName evidence="1">Aminotransferase, class IV</fullName>
    </submittedName>
</protein>
<dbReference type="GO" id="GO:0008483">
    <property type="term" value="F:transaminase activity"/>
    <property type="evidence" value="ECO:0007669"/>
    <property type="project" value="UniProtKB-KW"/>
</dbReference>